<dbReference type="GO" id="GO:0016020">
    <property type="term" value="C:membrane"/>
    <property type="evidence" value="ECO:0007669"/>
    <property type="project" value="UniProtKB-SubCell"/>
</dbReference>
<feature type="transmembrane region" description="Helical" evidence="10">
    <location>
        <begin position="720"/>
        <end position="738"/>
    </location>
</feature>
<sequence length="955" mass="106878">MCSDDCKCGASLLALHANHSLDWDWVARAVHDKAYHTLRLWCACGDGYLLEVRRQWSVRLLPTRRPPPTAHHGPGTAGAPEMVNTNDDGISVAAGPDPEKRSARATDQGYGSQISHEKLEELAPNGEGQYILDRINNMSGDEAHAIVAESLRFHADDWNFPSDMRARMARLLEGPKAYGAFYDRDLRIDAAMLRYSSPYPGVRAVAPPVDDADVPIETVRAYFLGIGWAVIGTFMSTFFNSRFPGISLGSYVIQILLFPCAKVLERFLPDWGLTVRGTRHSLNPGPWSFKEQMFATITYNIAIYTVNSYTMILVQKSPVFYNEQFITFGYQLMLTLFVQLMGMGFAGYLRRFSVYPVKALWPTILPIIAMNRALTTAEKKEEVYGWTMPRYRFFYVAAISMFFYFWLPGYLFTALSTFNWMTWIAPQNLTLAILTGSNLGLGLFNPITTFDWNVATSSYAALAQPFFSVCQMYFSSILGGVIILGIYYSNMYNSAYLPINSSSAFANDGKAYDVQKVVVNNRLDDGLYQQYSPPFYTAGHILTVGANFAFYPVYFLYIMVNQWKTVGNAYVDFYKGLRRGKGNYEGAMDVHSRIMSRYKEVPDWWFLLILAGAVVVAIVFLRMYPELDTPVWLLFLLLGINLVFAVPLSFLSATTGTNLGLGALLEVITGYLLPNKPNAFLFSQALGSWALAGYSDNYVQDQKLAHYTKIAPRAVFRSQIGTIVITCFVAVGTQNLILTHVPGLCTPDQPSRFTCAGDGAPLYANSLMWGLLGSDRMFGSMYPLLKWCFLMGAAVAGLFLAGQGYGPVYLPRVKAWLRTRLRPRTFAALDRSLFPLVASLLWLNPILVIQGIQHWAPSNLSYKTPGFLLSFVFMYWLQRNRTAWWEKYNYVLSSALTAGVAVSALVMFFAVEYNGTVTLAWWGNTVSRAGLDGTNTGLLPIPDRGYFGPEKGSFP</sequence>
<evidence type="ECO:0000256" key="4">
    <source>
        <dbReference type="ARBA" id="ARBA00022692"/>
    </source>
</evidence>
<feature type="compositionally biased region" description="Low complexity" evidence="9">
    <location>
        <begin position="70"/>
        <end position="80"/>
    </location>
</feature>
<comment type="subcellular location">
    <subcellularLocation>
        <location evidence="1">Membrane</location>
        <topology evidence="1">Multi-pass membrane protein</topology>
    </subcellularLocation>
</comment>
<evidence type="ECO:0008006" key="13">
    <source>
        <dbReference type="Google" id="ProtNLM"/>
    </source>
</evidence>
<accession>A0AAD9IAE0</accession>
<dbReference type="NCBIfam" id="TIGR00728">
    <property type="entry name" value="OPT_sfam"/>
    <property type="match status" value="1"/>
</dbReference>
<evidence type="ECO:0000256" key="3">
    <source>
        <dbReference type="ARBA" id="ARBA00022448"/>
    </source>
</evidence>
<evidence type="ECO:0000256" key="6">
    <source>
        <dbReference type="ARBA" id="ARBA00022927"/>
    </source>
</evidence>
<evidence type="ECO:0000256" key="10">
    <source>
        <dbReference type="SAM" id="Phobius"/>
    </source>
</evidence>
<dbReference type="EMBL" id="JAQQPM010000007">
    <property type="protein sequence ID" value="KAK2074134.1"/>
    <property type="molecule type" value="Genomic_DNA"/>
</dbReference>
<evidence type="ECO:0000313" key="11">
    <source>
        <dbReference type="EMBL" id="KAK2074134.1"/>
    </source>
</evidence>
<comment type="similarity">
    <text evidence="2">Belongs to the oligopeptide OPT transporter family.</text>
</comment>
<proteinExistence type="inferred from homology"/>
<protein>
    <recommendedName>
        <fullName evidence="13">Oligopeptide transporter</fullName>
    </recommendedName>
</protein>
<dbReference type="Proteomes" id="UP001217918">
    <property type="component" value="Unassembled WGS sequence"/>
</dbReference>
<evidence type="ECO:0000256" key="8">
    <source>
        <dbReference type="ARBA" id="ARBA00023136"/>
    </source>
</evidence>
<keyword evidence="12" id="KW-1185">Reference proteome</keyword>
<keyword evidence="8 10" id="KW-0472">Membrane</keyword>
<evidence type="ECO:0000256" key="5">
    <source>
        <dbReference type="ARBA" id="ARBA00022856"/>
    </source>
</evidence>
<keyword evidence="3" id="KW-0813">Transport</keyword>
<feature type="transmembrane region" description="Helical" evidence="10">
    <location>
        <begin position="889"/>
        <end position="911"/>
    </location>
</feature>
<dbReference type="InterPro" id="IPR004813">
    <property type="entry name" value="OPT"/>
</dbReference>
<feature type="transmembrane region" description="Helical" evidence="10">
    <location>
        <begin position="604"/>
        <end position="624"/>
    </location>
</feature>
<keyword evidence="7 10" id="KW-1133">Transmembrane helix</keyword>
<organism evidence="11 12">
    <name type="scientific">Phyllachora maydis</name>
    <dbReference type="NCBI Taxonomy" id="1825666"/>
    <lineage>
        <taxon>Eukaryota</taxon>
        <taxon>Fungi</taxon>
        <taxon>Dikarya</taxon>
        <taxon>Ascomycota</taxon>
        <taxon>Pezizomycotina</taxon>
        <taxon>Sordariomycetes</taxon>
        <taxon>Sordariomycetidae</taxon>
        <taxon>Phyllachorales</taxon>
        <taxon>Phyllachoraceae</taxon>
        <taxon>Phyllachora</taxon>
    </lineage>
</organism>
<feature type="transmembrane region" description="Helical" evidence="10">
    <location>
        <begin position="326"/>
        <end position="349"/>
    </location>
</feature>
<keyword evidence="4 10" id="KW-0812">Transmembrane</keyword>
<dbReference type="PANTHER" id="PTHR22601">
    <property type="entry name" value="ISP4 LIKE PROTEIN"/>
    <property type="match status" value="1"/>
</dbReference>
<feature type="transmembrane region" description="Helical" evidence="10">
    <location>
        <begin position="832"/>
        <end position="854"/>
    </location>
</feature>
<feature type="region of interest" description="Disordered" evidence="9">
    <location>
        <begin position="63"/>
        <end position="117"/>
    </location>
</feature>
<evidence type="ECO:0000256" key="9">
    <source>
        <dbReference type="SAM" id="MobiDB-lite"/>
    </source>
</evidence>
<reference evidence="11" key="1">
    <citation type="journal article" date="2023" name="Mol. Plant Microbe Interact.">
        <title>Elucidating the Obligate Nature and Biological Capacity of an Invasive Fungal Corn Pathogen.</title>
        <authorList>
            <person name="MacCready J.S."/>
            <person name="Roggenkamp E.M."/>
            <person name="Gdanetz K."/>
            <person name="Chilvers M.I."/>
        </authorList>
    </citation>
    <scope>NUCLEOTIDE SEQUENCE</scope>
    <source>
        <strain evidence="11">PM02</strain>
    </source>
</reference>
<feature type="transmembrane region" description="Helical" evidence="10">
    <location>
        <begin position="465"/>
        <end position="488"/>
    </location>
</feature>
<dbReference type="Pfam" id="PF03169">
    <property type="entry name" value="OPT"/>
    <property type="match status" value="1"/>
</dbReference>
<keyword evidence="6" id="KW-0653">Protein transport</keyword>
<evidence type="ECO:0000256" key="1">
    <source>
        <dbReference type="ARBA" id="ARBA00004141"/>
    </source>
</evidence>
<keyword evidence="5" id="KW-0571">Peptide transport</keyword>
<feature type="transmembrane region" description="Helical" evidence="10">
    <location>
        <begin position="630"/>
        <end position="650"/>
    </location>
</feature>
<feature type="transmembrane region" description="Helical" evidence="10">
    <location>
        <begin position="784"/>
        <end position="811"/>
    </location>
</feature>
<dbReference type="InterPro" id="IPR004648">
    <property type="entry name" value="Oligpept_transpt"/>
</dbReference>
<feature type="transmembrane region" description="Helical" evidence="10">
    <location>
        <begin position="393"/>
        <end position="412"/>
    </location>
</feature>
<dbReference type="AlphaFoldDB" id="A0AAD9IAE0"/>
<feature type="transmembrane region" description="Helical" evidence="10">
    <location>
        <begin position="860"/>
        <end position="877"/>
    </location>
</feature>
<feature type="transmembrane region" description="Helical" evidence="10">
    <location>
        <begin position="221"/>
        <end position="239"/>
    </location>
</feature>
<comment type="caution">
    <text evidence="11">The sequence shown here is derived from an EMBL/GenBank/DDBJ whole genome shotgun (WGS) entry which is preliminary data.</text>
</comment>
<evidence type="ECO:0000256" key="2">
    <source>
        <dbReference type="ARBA" id="ARBA00008807"/>
    </source>
</evidence>
<dbReference type="GO" id="GO:0015031">
    <property type="term" value="P:protein transport"/>
    <property type="evidence" value="ECO:0007669"/>
    <property type="project" value="UniProtKB-KW"/>
</dbReference>
<evidence type="ECO:0000256" key="7">
    <source>
        <dbReference type="ARBA" id="ARBA00022989"/>
    </source>
</evidence>
<name>A0AAD9IAE0_9PEZI</name>
<evidence type="ECO:0000313" key="12">
    <source>
        <dbReference type="Proteomes" id="UP001217918"/>
    </source>
</evidence>
<feature type="transmembrane region" description="Helical" evidence="10">
    <location>
        <begin position="424"/>
        <end position="444"/>
    </location>
</feature>
<dbReference type="GO" id="GO:0035673">
    <property type="term" value="F:oligopeptide transmembrane transporter activity"/>
    <property type="evidence" value="ECO:0007669"/>
    <property type="project" value="InterPro"/>
</dbReference>
<dbReference type="NCBIfam" id="TIGR00727">
    <property type="entry name" value="ISP4_OPT"/>
    <property type="match status" value="1"/>
</dbReference>
<feature type="transmembrane region" description="Helical" evidence="10">
    <location>
        <begin position="355"/>
        <end position="373"/>
    </location>
</feature>
<feature type="transmembrane region" description="Helical" evidence="10">
    <location>
        <begin position="535"/>
        <end position="557"/>
    </location>
</feature>
<feature type="transmembrane region" description="Helical" evidence="10">
    <location>
        <begin position="293"/>
        <end position="314"/>
    </location>
</feature>
<gene>
    <name evidence="11" type="ORF">P8C59_008364</name>
</gene>